<gene>
    <name evidence="1" type="ORF">BDY19DRAFT_971298</name>
</gene>
<sequence>MAPSAEHRDIPVPPQRTHDHTSQLPDEILEIIIRGTGPCYGTAASSTEFKEKRNWVSCGSVCRRWHRIALPHIFRYVRVAPLDLIDTTKDRTASRFNIFLQENPSIAPLIQEINFLRLRVDFKVLRSILGALQNLQYFVFHRSLVEGIPNPKDPPMTFKIHRLLHTGGACDLYDDCYPSNCRMQVPILLSLFSEIGEFENMQSCEHDSEPLFKANHDDEAVRIHSLKIGAFPNSVPYFNIMHQLHLFNHLSCLRITLLSLLNFSAEATNGFLVAVCGTLKELYLRITHRIDNSMSDVSIPTTDFCPQLSASIASTLRTGLTACSSLHGFRLELGLVHYTSVLDEQSLRRSLNLGFLIGIELLKSLNTSELRHLSFRYQLSFNGHCAPADVRTLDFTRLRYVLDPFINLRSVTLDFYDGPNELGATAEFMRCARDELRGFKGALYHRELGSFLRCDEPSCAWSSHGRLNAFLSLERDVLKSYWAEH</sequence>
<name>A0ACB8TQZ9_9APHY</name>
<proteinExistence type="predicted"/>
<dbReference type="EMBL" id="MU274942">
    <property type="protein sequence ID" value="KAI0084472.1"/>
    <property type="molecule type" value="Genomic_DNA"/>
</dbReference>
<comment type="caution">
    <text evidence="1">The sequence shown here is derived from an EMBL/GenBank/DDBJ whole genome shotgun (WGS) entry which is preliminary data.</text>
</comment>
<evidence type="ECO:0000313" key="2">
    <source>
        <dbReference type="Proteomes" id="UP001055072"/>
    </source>
</evidence>
<dbReference type="Proteomes" id="UP001055072">
    <property type="component" value="Unassembled WGS sequence"/>
</dbReference>
<accession>A0ACB8TQZ9</accession>
<keyword evidence="2" id="KW-1185">Reference proteome</keyword>
<organism evidence="1 2">
    <name type="scientific">Irpex rosettiformis</name>
    <dbReference type="NCBI Taxonomy" id="378272"/>
    <lineage>
        <taxon>Eukaryota</taxon>
        <taxon>Fungi</taxon>
        <taxon>Dikarya</taxon>
        <taxon>Basidiomycota</taxon>
        <taxon>Agaricomycotina</taxon>
        <taxon>Agaricomycetes</taxon>
        <taxon>Polyporales</taxon>
        <taxon>Irpicaceae</taxon>
        <taxon>Irpex</taxon>
    </lineage>
</organism>
<protein>
    <submittedName>
        <fullName evidence="1">Uncharacterized protein</fullName>
    </submittedName>
</protein>
<evidence type="ECO:0000313" key="1">
    <source>
        <dbReference type="EMBL" id="KAI0084472.1"/>
    </source>
</evidence>
<reference evidence="1" key="1">
    <citation type="journal article" date="2021" name="Environ. Microbiol.">
        <title>Gene family expansions and transcriptome signatures uncover fungal adaptations to wood decay.</title>
        <authorList>
            <person name="Hage H."/>
            <person name="Miyauchi S."/>
            <person name="Viragh M."/>
            <person name="Drula E."/>
            <person name="Min B."/>
            <person name="Chaduli D."/>
            <person name="Navarro D."/>
            <person name="Favel A."/>
            <person name="Norest M."/>
            <person name="Lesage-Meessen L."/>
            <person name="Balint B."/>
            <person name="Merenyi Z."/>
            <person name="de Eugenio L."/>
            <person name="Morin E."/>
            <person name="Martinez A.T."/>
            <person name="Baldrian P."/>
            <person name="Stursova M."/>
            <person name="Martinez M.J."/>
            <person name="Novotny C."/>
            <person name="Magnuson J.K."/>
            <person name="Spatafora J.W."/>
            <person name="Maurice S."/>
            <person name="Pangilinan J."/>
            <person name="Andreopoulos W."/>
            <person name="LaButti K."/>
            <person name="Hundley H."/>
            <person name="Na H."/>
            <person name="Kuo A."/>
            <person name="Barry K."/>
            <person name="Lipzen A."/>
            <person name="Henrissat B."/>
            <person name="Riley R."/>
            <person name="Ahrendt S."/>
            <person name="Nagy L.G."/>
            <person name="Grigoriev I.V."/>
            <person name="Martin F."/>
            <person name="Rosso M.N."/>
        </authorList>
    </citation>
    <scope>NUCLEOTIDE SEQUENCE</scope>
    <source>
        <strain evidence="1">CBS 384.51</strain>
    </source>
</reference>